<protein>
    <submittedName>
        <fullName evidence="1">Uncharacterized protein</fullName>
    </submittedName>
</protein>
<evidence type="ECO:0000313" key="1">
    <source>
        <dbReference type="EMBL" id="KAL2718141.1"/>
    </source>
</evidence>
<accession>A0ABD2AC37</accession>
<gene>
    <name evidence="1" type="ORF">V1478_012017</name>
</gene>
<dbReference type="Proteomes" id="UP001607302">
    <property type="component" value="Unassembled WGS sequence"/>
</dbReference>
<reference evidence="1 2" key="1">
    <citation type="journal article" date="2024" name="Ann. Entomol. Soc. Am.">
        <title>Genomic analyses of the southern and eastern yellowjacket wasps (Hymenoptera: Vespidae) reveal evolutionary signatures of social life.</title>
        <authorList>
            <person name="Catto M.A."/>
            <person name="Caine P.B."/>
            <person name="Orr S.E."/>
            <person name="Hunt B.G."/>
            <person name="Goodisman M.A.D."/>
        </authorList>
    </citation>
    <scope>NUCLEOTIDE SEQUENCE [LARGE SCALE GENOMIC DNA]</scope>
    <source>
        <strain evidence="1">233</strain>
        <tissue evidence="1">Head and thorax</tissue>
    </source>
</reference>
<organism evidence="1 2">
    <name type="scientific">Vespula squamosa</name>
    <name type="common">Southern yellow jacket</name>
    <name type="synonym">Wasp</name>
    <dbReference type="NCBI Taxonomy" id="30214"/>
    <lineage>
        <taxon>Eukaryota</taxon>
        <taxon>Metazoa</taxon>
        <taxon>Ecdysozoa</taxon>
        <taxon>Arthropoda</taxon>
        <taxon>Hexapoda</taxon>
        <taxon>Insecta</taxon>
        <taxon>Pterygota</taxon>
        <taxon>Neoptera</taxon>
        <taxon>Endopterygota</taxon>
        <taxon>Hymenoptera</taxon>
        <taxon>Apocrita</taxon>
        <taxon>Aculeata</taxon>
        <taxon>Vespoidea</taxon>
        <taxon>Vespidae</taxon>
        <taxon>Vespinae</taxon>
        <taxon>Vespula</taxon>
    </lineage>
</organism>
<name>A0ABD2AC37_VESSQ</name>
<proteinExistence type="predicted"/>
<dbReference type="EMBL" id="JAUDFV010000152">
    <property type="protein sequence ID" value="KAL2718141.1"/>
    <property type="molecule type" value="Genomic_DNA"/>
</dbReference>
<sequence length="77" mass="8752">MDFRLIAKSVYRSCENVLFRGFRVAKVGDTWTSFALRRRSTLNNARLVRALDQADGFKRFVASKQPLAFVQAVTIAV</sequence>
<comment type="caution">
    <text evidence="1">The sequence shown here is derived from an EMBL/GenBank/DDBJ whole genome shotgun (WGS) entry which is preliminary data.</text>
</comment>
<evidence type="ECO:0000313" key="2">
    <source>
        <dbReference type="Proteomes" id="UP001607302"/>
    </source>
</evidence>
<dbReference type="AlphaFoldDB" id="A0ABD2AC37"/>
<keyword evidence="2" id="KW-1185">Reference proteome</keyword>